<keyword evidence="4 6" id="KW-0808">Transferase</keyword>
<comment type="subcellular location">
    <subcellularLocation>
        <location evidence="6">Cytoplasm</location>
    </subcellularLocation>
</comment>
<keyword evidence="2 6" id="KW-0698">rRNA processing</keyword>
<protein>
    <recommendedName>
        <fullName evidence="6">Ribosomal RNA small subunit methyltransferase G</fullName>
        <ecNumber evidence="6">2.1.1.170</ecNumber>
    </recommendedName>
    <alternativeName>
        <fullName evidence="6">16S rRNA 7-methylguanosine methyltransferase</fullName>
        <shortName evidence="6">16S rRNA m7G methyltransferase</shortName>
    </alternativeName>
</protein>
<organism evidence="7 8">
    <name type="scientific">Bacterioplanoides pacificum</name>
    <dbReference type="NCBI Taxonomy" id="1171596"/>
    <lineage>
        <taxon>Bacteria</taxon>
        <taxon>Pseudomonadati</taxon>
        <taxon>Pseudomonadota</taxon>
        <taxon>Gammaproteobacteria</taxon>
        <taxon>Oceanospirillales</taxon>
        <taxon>Oceanospirillaceae</taxon>
        <taxon>Bacterioplanoides</taxon>
    </lineage>
</organism>
<feature type="binding site" evidence="6">
    <location>
        <position position="86"/>
    </location>
    <ligand>
        <name>S-adenosyl-L-methionine</name>
        <dbReference type="ChEBI" id="CHEBI:59789"/>
    </ligand>
</feature>
<name>A0ABV7VPC6_9GAMM</name>
<dbReference type="EMBL" id="JBHRYB010000003">
    <property type="protein sequence ID" value="MFC3679379.1"/>
    <property type="molecule type" value="Genomic_DNA"/>
</dbReference>
<dbReference type="CDD" id="cd02440">
    <property type="entry name" value="AdoMet_MTases"/>
    <property type="match status" value="1"/>
</dbReference>
<dbReference type="Gene3D" id="3.40.50.150">
    <property type="entry name" value="Vaccinia Virus protein VP39"/>
    <property type="match status" value="1"/>
</dbReference>
<dbReference type="SUPFAM" id="SSF53335">
    <property type="entry name" value="S-adenosyl-L-methionine-dependent methyltransferases"/>
    <property type="match status" value="1"/>
</dbReference>
<accession>A0ABV7VPC6</accession>
<evidence type="ECO:0000256" key="5">
    <source>
        <dbReference type="ARBA" id="ARBA00022691"/>
    </source>
</evidence>
<dbReference type="RefSeq" id="WP_376865057.1">
    <property type="nucleotide sequence ID" value="NZ_JBHRYB010000003.1"/>
</dbReference>
<dbReference type="PANTHER" id="PTHR31760:SF0">
    <property type="entry name" value="S-ADENOSYL-L-METHIONINE-DEPENDENT METHYLTRANSFERASES SUPERFAMILY PROTEIN"/>
    <property type="match status" value="1"/>
</dbReference>
<comment type="caution">
    <text evidence="6">Lacks conserved residue(s) required for the propagation of feature annotation.</text>
</comment>
<evidence type="ECO:0000256" key="4">
    <source>
        <dbReference type="ARBA" id="ARBA00022679"/>
    </source>
</evidence>
<dbReference type="PIRSF" id="PIRSF003078">
    <property type="entry name" value="GidB"/>
    <property type="match status" value="1"/>
</dbReference>
<keyword evidence="3 6" id="KW-0489">Methyltransferase</keyword>
<comment type="function">
    <text evidence="6">Specifically methylates the N7 position of guanine in position 527 of 16S rRNA.</text>
</comment>
<comment type="similarity">
    <text evidence="6">Belongs to the methyltransferase superfamily. RNA methyltransferase RsmG family.</text>
</comment>
<dbReference type="EC" id="2.1.1.170" evidence="6"/>
<evidence type="ECO:0000256" key="6">
    <source>
        <dbReference type="HAMAP-Rule" id="MF_00074"/>
    </source>
</evidence>
<dbReference type="GO" id="GO:0032259">
    <property type="term" value="P:methylation"/>
    <property type="evidence" value="ECO:0007669"/>
    <property type="project" value="UniProtKB-KW"/>
</dbReference>
<feature type="binding site" evidence="6">
    <location>
        <position position="91"/>
    </location>
    <ligand>
        <name>S-adenosyl-L-methionine</name>
        <dbReference type="ChEBI" id="CHEBI:59789"/>
    </ligand>
</feature>
<evidence type="ECO:0000256" key="3">
    <source>
        <dbReference type="ARBA" id="ARBA00022603"/>
    </source>
</evidence>
<proteinExistence type="inferred from homology"/>
<dbReference type="InterPro" id="IPR029063">
    <property type="entry name" value="SAM-dependent_MTases_sf"/>
</dbReference>
<feature type="binding site" evidence="6">
    <location>
        <position position="152"/>
    </location>
    <ligand>
        <name>S-adenosyl-L-methionine</name>
        <dbReference type="ChEBI" id="CHEBI:59789"/>
    </ligand>
</feature>
<dbReference type="Pfam" id="PF02527">
    <property type="entry name" value="GidB"/>
    <property type="match status" value="1"/>
</dbReference>
<comment type="catalytic activity">
    <reaction evidence="6">
        <text>guanosine(527) in 16S rRNA + S-adenosyl-L-methionine = N(7)-methylguanosine(527) in 16S rRNA + S-adenosyl-L-homocysteine</text>
        <dbReference type="Rhea" id="RHEA:42732"/>
        <dbReference type="Rhea" id="RHEA-COMP:10209"/>
        <dbReference type="Rhea" id="RHEA-COMP:10210"/>
        <dbReference type="ChEBI" id="CHEBI:57856"/>
        <dbReference type="ChEBI" id="CHEBI:59789"/>
        <dbReference type="ChEBI" id="CHEBI:74269"/>
        <dbReference type="ChEBI" id="CHEBI:74480"/>
        <dbReference type="EC" id="2.1.1.170"/>
    </reaction>
</comment>
<evidence type="ECO:0000313" key="8">
    <source>
        <dbReference type="Proteomes" id="UP001595722"/>
    </source>
</evidence>
<dbReference type="Proteomes" id="UP001595722">
    <property type="component" value="Unassembled WGS sequence"/>
</dbReference>
<gene>
    <name evidence="6 7" type="primary">rsmG</name>
    <name evidence="7" type="ORF">ACFOMG_04545</name>
</gene>
<evidence type="ECO:0000313" key="7">
    <source>
        <dbReference type="EMBL" id="MFC3679379.1"/>
    </source>
</evidence>
<dbReference type="NCBIfam" id="TIGR00138">
    <property type="entry name" value="rsmG_gidB"/>
    <property type="match status" value="1"/>
</dbReference>
<reference evidence="8" key="1">
    <citation type="journal article" date="2019" name="Int. J. Syst. Evol. Microbiol.">
        <title>The Global Catalogue of Microorganisms (GCM) 10K type strain sequencing project: providing services to taxonomists for standard genome sequencing and annotation.</title>
        <authorList>
            <consortium name="The Broad Institute Genomics Platform"/>
            <consortium name="The Broad Institute Genome Sequencing Center for Infectious Disease"/>
            <person name="Wu L."/>
            <person name="Ma J."/>
        </authorList>
    </citation>
    <scope>NUCLEOTIDE SEQUENCE [LARGE SCALE GENOMIC DNA]</scope>
    <source>
        <strain evidence="8">KCTC 42424</strain>
    </source>
</reference>
<evidence type="ECO:0000256" key="2">
    <source>
        <dbReference type="ARBA" id="ARBA00022552"/>
    </source>
</evidence>
<comment type="caution">
    <text evidence="7">The sequence shown here is derived from an EMBL/GenBank/DDBJ whole genome shotgun (WGS) entry which is preliminary data.</text>
</comment>
<dbReference type="InterPro" id="IPR003682">
    <property type="entry name" value="rRNA_ssu_MeTfrase_G"/>
</dbReference>
<keyword evidence="8" id="KW-1185">Reference proteome</keyword>
<feature type="binding site" evidence="6">
    <location>
        <begin position="137"/>
        <end position="138"/>
    </location>
    <ligand>
        <name>S-adenosyl-L-methionine</name>
        <dbReference type="ChEBI" id="CHEBI:59789"/>
    </ligand>
</feature>
<dbReference type="GO" id="GO:0008168">
    <property type="term" value="F:methyltransferase activity"/>
    <property type="evidence" value="ECO:0007669"/>
    <property type="project" value="UniProtKB-KW"/>
</dbReference>
<dbReference type="PANTHER" id="PTHR31760">
    <property type="entry name" value="S-ADENOSYL-L-METHIONINE-DEPENDENT METHYLTRANSFERASES SUPERFAMILY PROTEIN"/>
    <property type="match status" value="1"/>
</dbReference>
<keyword evidence="1 6" id="KW-0963">Cytoplasm</keyword>
<sequence>MTVPTSPEVQQQLTRQIAAGAQAMQITLSDEQLNKLSDYLALFIKWNKAYNLTAIREPQQMVPLHLLDSLVINPYVQQASRIADIGTGPGLPGIVLAIMNPDKQFMLLDSNGKKTRFLFMAKTALGLDNVTIVNDRVEAYHPPEPFDMIVSRAFASLADMTHWCQHLRAEGGCFMAMKGQYPDDEIAAIAADFVVADSVRLNVPDIDGERHLLKILPK</sequence>
<dbReference type="HAMAP" id="MF_00074">
    <property type="entry name" value="16SrRNA_methyltr_G"/>
    <property type="match status" value="1"/>
</dbReference>
<keyword evidence="5 6" id="KW-0949">S-adenosyl-L-methionine</keyword>
<evidence type="ECO:0000256" key="1">
    <source>
        <dbReference type="ARBA" id="ARBA00022490"/>
    </source>
</evidence>